<name>A0ABX1KJC5_9GAMM</name>
<dbReference type="RefSeq" id="WP_168823716.1">
    <property type="nucleotide sequence ID" value="NZ_JABAEB010000003.1"/>
</dbReference>
<gene>
    <name evidence="1" type="ORF">HGO26_05240</name>
</gene>
<comment type="caution">
    <text evidence="1">The sequence shown here is derived from an EMBL/GenBank/DDBJ whole genome shotgun (WGS) entry which is preliminary data.</text>
</comment>
<evidence type="ECO:0000313" key="1">
    <source>
        <dbReference type="EMBL" id="NLQ22286.1"/>
    </source>
</evidence>
<proteinExistence type="predicted"/>
<organism evidence="1 2">
    <name type="scientific">Shewanella oncorhynchi</name>
    <dbReference type="NCBI Taxonomy" id="2726434"/>
    <lineage>
        <taxon>Bacteria</taxon>
        <taxon>Pseudomonadati</taxon>
        <taxon>Pseudomonadota</taxon>
        <taxon>Gammaproteobacteria</taxon>
        <taxon>Alteromonadales</taxon>
        <taxon>Shewanellaceae</taxon>
        <taxon>Shewanella</taxon>
    </lineage>
</organism>
<reference evidence="1 2" key="1">
    <citation type="submission" date="2020-04" db="EMBL/GenBank/DDBJ databases">
        <title>The first description of lens atrophy caused by putative novel Shewanella sp. that is a new emerging pathogen for cultured rainbow trout?</title>
        <authorList>
            <person name="Saticioglu I.B."/>
            <person name="Duman M."/>
            <person name="Altun S."/>
        </authorList>
    </citation>
    <scope>NUCLEOTIDE SEQUENCE [LARGE SCALE GENOMIC DNA]</scope>
    <source>
        <strain evidence="1 2">S-1</strain>
    </source>
</reference>
<dbReference type="Proteomes" id="UP000527352">
    <property type="component" value="Unassembled WGS sequence"/>
</dbReference>
<accession>A0ABX1KJC5</accession>
<protein>
    <submittedName>
        <fullName evidence="1">Helix-turn-helix domain-containing protein</fullName>
    </submittedName>
</protein>
<sequence>MMISTQSTVDQQIQEPLFLTTKEVMTRYRISSSATLWKWRRNDGFPAPIHNGRHYLKASLDKWDEKQQVAA</sequence>
<dbReference type="EMBL" id="JABAEB010000003">
    <property type="protein sequence ID" value="NLQ22286.1"/>
    <property type="molecule type" value="Genomic_DNA"/>
</dbReference>
<keyword evidence="2" id="KW-1185">Reference proteome</keyword>
<evidence type="ECO:0000313" key="2">
    <source>
        <dbReference type="Proteomes" id="UP000527352"/>
    </source>
</evidence>